<evidence type="ECO:0000313" key="3">
    <source>
        <dbReference type="Proteomes" id="UP000254866"/>
    </source>
</evidence>
<reference evidence="2 3" key="1">
    <citation type="journal article" date="2018" name="IMA Fungus">
        <title>IMA Genome-F 9: Draft genome sequence of Annulohypoxylon stygium, Aspergillus mulundensis, Berkeleyomyces basicola (syn. Thielaviopsis basicola), Ceratocystis smalleyi, two Cercospora beticola strains, Coleophoma cylindrospora, Fusarium fracticaudum, Phialophora cf. hyalina, and Morchella septimelata.</title>
        <authorList>
            <person name="Wingfield B.D."/>
            <person name="Bills G.F."/>
            <person name="Dong Y."/>
            <person name="Huang W."/>
            <person name="Nel W.J."/>
            <person name="Swalarsk-Parry B.S."/>
            <person name="Vaghefi N."/>
            <person name="Wilken P.M."/>
            <person name="An Z."/>
            <person name="de Beer Z.W."/>
            <person name="De Vos L."/>
            <person name="Chen L."/>
            <person name="Duong T.A."/>
            <person name="Gao Y."/>
            <person name="Hammerbacher A."/>
            <person name="Kikkert J.R."/>
            <person name="Li Y."/>
            <person name="Li H."/>
            <person name="Li K."/>
            <person name="Li Q."/>
            <person name="Liu X."/>
            <person name="Ma X."/>
            <person name="Naidoo K."/>
            <person name="Pethybridge S.J."/>
            <person name="Sun J."/>
            <person name="Steenkamp E.T."/>
            <person name="van der Nest M.A."/>
            <person name="van Wyk S."/>
            <person name="Wingfield M.J."/>
            <person name="Xiong C."/>
            <person name="Yue Q."/>
            <person name="Zhang X."/>
        </authorList>
    </citation>
    <scope>NUCLEOTIDE SEQUENCE [LARGE SCALE GENOMIC DNA]</scope>
    <source>
        <strain evidence="2 3">BP 5553</strain>
    </source>
</reference>
<feature type="signal peptide" evidence="1">
    <location>
        <begin position="1"/>
        <end position="25"/>
    </location>
</feature>
<dbReference type="PANTHER" id="PTHR36183">
    <property type="entry name" value="BETA-GLUCURONIDASE"/>
    <property type="match status" value="1"/>
</dbReference>
<protein>
    <recommendedName>
        <fullName evidence="4">Glycoside hydrolase family 79 protein</fullName>
    </recommendedName>
</protein>
<dbReference type="PANTHER" id="PTHR36183:SF2">
    <property type="entry name" value="BETA-GLUCURONIDASE C-TERMINAL DOMAIN-CONTAINING PROTEIN"/>
    <property type="match status" value="1"/>
</dbReference>
<keyword evidence="3" id="KW-1185">Reference proteome</keyword>
<comment type="caution">
    <text evidence="2">The sequence shown here is derived from an EMBL/GenBank/DDBJ whole genome shotgun (WGS) entry which is preliminary data.</text>
</comment>
<feature type="chain" id="PRO_5016877571" description="Glycoside hydrolase family 79 protein" evidence="1">
    <location>
        <begin position="26"/>
        <end position="229"/>
    </location>
</feature>
<evidence type="ECO:0008006" key="4">
    <source>
        <dbReference type="Google" id="ProtNLM"/>
    </source>
</evidence>
<dbReference type="OrthoDB" id="3491192at2759"/>
<keyword evidence="1" id="KW-0732">Signal</keyword>
<dbReference type="RefSeq" id="XP_031866141.1">
    <property type="nucleotide sequence ID" value="XM_032017498.1"/>
</dbReference>
<evidence type="ECO:0000313" key="2">
    <source>
        <dbReference type="EMBL" id="RDL32419.1"/>
    </source>
</evidence>
<accession>A0A370TD67</accession>
<evidence type="ECO:0000256" key="1">
    <source>
        <dbReference type="SAM" id="SignalP"/>
    </source>
</evidence>
<organism evidence="2 3">
    <name type="scientific">Venustampulla echinocandica</name>
    <dbReference type="NCBI Taxonomy" id="2656787"/>
    <lineage>
        <taxon>Eukaryota</taxon>
        <taxon>Fungi</taxon>
        <taxon>Dikarya</taxon>
        <taxon>Ascomycota</taxon>
        <taxon>Pezizomycotina</taxon>
        <taxon>Leotiomycetes</taxon>
        <taxon>Helotiales</taxon>
        <taxon>Pleuroascaceae</taxon>
        <taxon>Venustampulla</taxon>
    </lineage>
</organism>
<dbReference type="Gene3D" id="3.20.20.80">
    <property type="entry name" value="Glycosidases"/>
    <property type="match status" value="1"/>
</dbReference>
<name>A0A370TD67_9HELO</name>
<gene>
    <name evidence="2" type="ORF">BP5553_08875</name>
</gene>
<dbReference type="InterPro" id="IPR052974">
    <property type="entry name" value="GH79_Enzymes"/>
</dbReference>
<dbReference type="Proteomes" id="UP000254866">
    <property type="component" value="Unassembled WGS sequence"/>
</dbReference>
<dbReference type="AlphaFoldDB" id="A0A370TD67"/>
<dbReference type="EMBL" id="NPIC01000010">
    <property type="protein sequence ID" value="RDL32419.1"/>
    <property type="molecule type" value="Genomic_DNA"/>
</dbReference>
<dbReference type="GeneID" id="43601724"/>
<sequence>MSSIAQVSVALAALLVLDVAAQATATSTQSILLPTVRPSTAFIVPPDFLGVGFESAYLPAYNNDFSENLVNSLGSRIAAPSTIRIGGPSGDKLTFDPNQKASTWCPTGDCVGYSNKAFVLGPSYFDTFKRFQSARFTFQASLGHNPNATNVIANVKHAYAAVGPSRLDAIAVGNEVNWYEDSAATYVADAQTAKDAITSVLDLKDPIWEIPDSAVGAGNPYAVKEVFDK</sequence>
<proteinExistence type="predicted"/>